<organism evidence="2 3">
    <name type="scientific">Sclerotinia sclerotiorum (strain ATCC 18683 / 1980 / Ss-1)</name>
    <name type="common">White mold</name>
    <name type="synonym">Whetzelinia sclerotiorum</name>
    <dbReference type="NCBI Taxonomy" id="665079"/>
    <lineage>
        <taxon>Eukaryota</taxon>
        <taxon>Fungi</taxon>
        <taxon>Dikarya</taxon>
        <taxon>Ascomycota</taxon>
        <taxon>Pezizomycotina</taxon>
        <taxon>Leotiomycetes</taxon>
        <taxon>Helotiales</taxon>
        <taxon>Sclerotiniaceae</taxon>
        <taxon>Sclerotinia</taxon>
    </lineage>
</organism>
<dbReference type="RefSeq" id="XP_001588590.1">
    <property type="nucleotide sequence ID" value="XM_001588540.1"/>
</dbReference>
<proteinExistence type="predicted"/>
<dbReference type="Proteomes" id="UP000177798">
    <property type="component" value="Chromosome 16"/>
</dbReference>
<sequence>MSPTASKSSLRGVGGVDPSAPGNIIRAALAFESLLTVGVGTYYMLFPRHYLLHTMGAAAAQVTTTAVQSAQQFGAMNVFIGATVGLFIPNTKHAIESRQMLYSVVLAFELLFPPLLVWQAFMMEGGMLRNSLLAAAGQFVPPIVWRIFTLGWKPEWFGRYQEGKKME</sequence>
<dbReference type="OrthoDB" id="2563633at2759"/>
<evidence type="ECO:0000256" key="1">
    <source>
        <dbReference type="SAM" id="Phobius"/>
    </source>
</evidence>
<accession>A0A1D9QM62</accession>
<keyword evidence="1" id="KW-1133">Transmembrane helix</keyword>
<dbReference type="OMA" id="KPEWFGR"/>
<feature type="transmembrane region" description="Helical" evidence="1">
    <location>
        <begin position="100"/>
        <end position="121"/>
    </location>
</feature>
<dbReference type="AlphaFoldDB" id="A0A1D9QM62"/>
<evidence type="ECO:0008006" key="4">
    <source>
        <dbReference type="Google" id="ProtNLM"/>
    </source>
</evidence>
<protein>
    <recommendedName>
        <fullName evidence="4">EXPERA domain-containing protein</fullName>
    </recommendedName>
</protein>
<evidence type="ECO:0000313" key="2">
    <source>
        <dbReference type="EMBL" id="APA16025.1"/>
    </source>
</evidence>
<dbReference type="KEGG" id="ssl:SS1G_10137"/>
<dbReference type="EMBL" id="CP017829">
    <property type="protein sequence ID" value="APA16025.1"/>
    <property type="molecule type" value="Genomic_DNA"/>
</dbReference>
<reference evidence="3" key="1">
    <citation type="journal article" date="2017" name="Genome Biol. Evol.">
        <title>The complete genome sequence of the phytopathogenic fungus Sclerotinia sclerotiorum reveals insights into the genome architecture of broad host range pathogens.</title>
        <authorList>
            <person name="Derbyshire M."/>
            <person name="Denton-Giles M."/>
            <person name="Hegedus D."/>
            <person name="Seifbarghy S."/>
            <person name="Rollins J."/>
            <person name="van Kan J."/>
            <person name="Seidl M.F."/>
            <person name="Faino L."/>
            <person name="Mbengue M."/>
            <person name="Navaud O."/>
            <person name="Raffaele S."/>
            <person name="Hammond-Kosack K."/>
            <person name="Heard S."/>
            <person name="Oliver R."/>
        </authorList>
    </citation>
    <scope>NUCLEOTIDE SEQUENCE [LARGE SCALE GENOMIC DNA]</scope>
    <source>
        <strain evidence="3">ATCC 18683 / 1980 / Ss-1</strain>
    </source>
</reference>
<keyword evidence="1" id="KW-0812">Transmembrane</keyword>
<name>A0A1D9QM62_SCLS1</name>
<keyword evidence="1" id="KW-0472">Membrane</keyword>
<gene>
    <name evidence="2" type="ORF">sscle_16g107950</name>
</gene>
<evidence type="ECO:0000313" key="3">
    <source>
        <dbReference type="Proteomes" id="UP000177798"/>
    </source>
</evidence>
<dbReference type="VEuPathDB" id="FungiDB:sscle_16g107950"/>
<feature type="transmembrane region" description="Helical" evidence="1">
    <location>
        <begin position="24"/>
        <end position="45"/>
    </location>
</feature>